<evidence type="ECO:0000313" key="1">
    <source>
        <dbReference type="EMBL" id="PQM34185.1"/>
    </source>
</evidence>
<sequence length="94" mass="10322">MLDSPLFSAHVRGRVRSVGGSIGVIFLDGLRLAKARGLRNIIVEVDSSAVKEELSCSKWSLFPIHTEIRALKALLPPMSWVPKSIRNGLPKPPH</sequence>
<name>A0A314U9U1_PRUYE</name>
<organism evidence="1 2">
    <name type="scientific">Prunus yedoensis var. nudiflora</name>
    <dbReference type="NCBI Taxonomy" id="2094558"/>
    <lineage>
        <taxon>Eukaryota</taxon>
        <taxon>Viridiplantae</taxon>
        <taxon>Streptophyta</taxon>
        <taxon>Embryophyta</taxon>
        <taxon>Tracheophyta</taxon>
        <taxon>Spermatophyta</taxon>
        <taxon>Magnoliopsida</taxon>
        <taxon>eudicotyledons</taxon>
        <taxon>Gunneridae</taxon>
        <taxon>Pentapetalae</taxon>
        <taxon>rosids</taxon>
        <taxon>fabids</taxon>
        <taxon>Rosales</taxon>
        <taxon>Rosaceae</taxon>
        <taxon>Amygdaloideae</taxon>
        <taxon>Amygdaleae</taxon>
        <taxon>Prunus</taxon>
    </lineage>
</organism>
<comment type="caution">
    <text evidence="1">The sequence shown here is derived from an EMBL/GenBank/DDBJ whole genome shotgun (WGS) entry which is preliminary data.</text>
</comment>
<protein>
    <submittedName>
        <fullName evidence="1">Uncharacterized protein</fullName>
    </submittedName>
</protein>
<dbReference type="EMBL" id="PJQY01003826">
    <property type="protein sequence ID" value="PQM34185.1"/>
    <property type="molecule type" value="Genomic_DNA"/>
</dbReference>
<dbReference type="Proteomes" id="UP000250321">
    <property type="component" value="Unassembled WGS sequence"/>
</dbReference>
<keyword evidence="2" id="KW-1185">Reference proteome</keyword>
<accession>A0A314U9U1</accession>
<gene>
    <name evidence="1" type="ORF">Pyn_05061</name>
</gene>
<reference evidence="1 2" key="1">
    <citation type="submission" date="2018-02" db="EMBL/GenBank/DDBJ databases">
        <title>Draft genome of wild Prunus yedoensis var. nudiflora.</title>
        <authorList>
            <person name="Baek S."/>
            <person name="Kim J.-H."/>
            <person name="Choi K."/>
            <person name="Kim G.-B."/>
            <person name="Cho A."/>
            <person name="Jang H."/>
            <person name="Shin C.-H."/>
            <person name="Yu H.-J."/>
            <person name="Mun J.-H."/>
        </authorList>
    </citation>
    <scope>NUCLEOTIDE SEQUENCE [LARGE SCALE GENOMIC DNA]</scope>
    <source>
        <strain evidence="2">cv. Jeju island</strain>
        <tissue evidence="1">Leaf</tissue>
    </source>
</reference>
<proteinExistence type="predicted"/>
<evidence type="ECO:0000313" key="2">
    <source>
        <dbReference type="Proteomes" id="UP000250321"/>
    </source>
</evidence>
<dbReference type="AlphaFoldDB" id="A0A314U9U1"/>